<comment type="subcellular location">
    <subcellularLocation>
        <location evidence="1">Cytoplasm</location>
    </subcellularLocation>
</comment>
<name>A0A8B8G5M7_9HEMI</name>
<organism evidence="5 6">
    <name type="scientific">Sipha flava</name>
    <name type="common">yellow sugarcane aphid</name>
    <dbReference type="NCBI Taxonomy" id="143950"/>
    <lineage>
        <taxon>Eukaryota</taxon>
        <taxon>Metazoa</taxon>
        <taxon>Ecdysozoa</taxon>
        <taxon>Arthropoda</taxon>
        <taxon>Hexapoda</taxon>
        <taxon>Insecta</taxon>
        <taxon>Pterygota</taxon>
        <taxon>Neoptera</taxon>
        <taxon>Paraneoptera</taxon>
        <taxon>Hemiptera</taxon>
        <taxon>Sternorrhyncha</taxon>
        <taxon>Aphidomorpha</taxon>
        <taxon>Aphidoidea</taxon>
        <taxon>Aphididae</taxon>
        <taxon>Sipha</taxon>
    </lineage>
</organism>
<accession>A0A8B8G5M7</accession>
<keyword evidence="4" id="KW-0243">Dynein</keyword>
<dbReference type="OrthoDB" id="4977at2759"/>
<proteinExistence type="inferred from homology"/>
<evidence type="ECO:0000256" key="4">
    <source>
        <dbReference type="ARBA" id="ARBA00023017"/>
    </source>
</evidence>
<dbReference type="InterPro" id="IPR028133">
    <property type="entry name" value="Dynamitin"/>
</dbReference>
<keyword evidence="3" id="KW-0963">Cytoplasm</keyword>
<dbReference type="AlphaFoldDB" id="A0A8B8G5M7"/>
<dbReference type="GeneID" id="112688754"/>
<comment type="similarity">
    <text evidence="2">Belongs to the dynactin subunit 2 family.</text>
</comment>
<keyword evidence="5" id="KW-1185">Reference proteome</keyword>
<dbReference type="GO" id="GO:0005737">
    <property type="term" value="C:cytoplasm"/>
    <property type="evidence" value="ECO:0007669"/>
    <property type="project" value="UniProtKB-SubCell"/>
</dbReference>
<evidence type="ECO:0000256" key="3">
    <source>
        <dbReference type="ARBA" id="ARBA00022490"/>
    </source>
</evidence>
<evidence type="ECO:0000313" key="5">
    <source>
        <dbReference type="Proteomes" id="UP000694846"/>
    </source>
</evidence>
<dbReference type="Proteomes" id="UP000694846">
    <property type="component" value="Unplaced"/>
</dbReference>
<evidence type="ECO:0000256" key="1">
    <source>
        <dbReference type="ARBA" id="ARBA00004496"/>
    </source>
</evidence>
<dbReference type="PANTHER" id="PTHR15346">
    <property type="entry name" value="DYNACTIN SUBUNIT"/>
    <property type="match status" value="1"/>
</dbReference>
<dbReference type="RefSeq" id="XP_025417891.1">
    <property type="nucleotide sequence ID" value="XM_025562106.1"/>
</dbReference>
<dbReference type="GO" id="GO:0030286">
    <property type="term" value="C:dynein complex"/>
    <property type="evidence" value="ECO:0007669"/>
    <property type="project" value="UniProtKB-KW"/>
</dbReference>
<gene>
    <name evidence="6" type="primary">LOC112688754</name>
</gene>
<sequence length="355" mass="41967">MVDSQDTLLNNKWKKRPYRVEEQWSTLAIFKDNKLVLKKFNQEIKDAYNIQTNTFYTQKYLKDDSACTSIVKYFNSIRKAFKIEHQLRDEYWELAAEGEKETLLQKYYRLKFETEELLKEYCSHEEENNDWNRKKLYTNIDFKIRNILEKLTKYSNDGYFQQSRTFEVDKLSKISQLEIRLRKLEMIIGSEQLMLKHLGGNSKDGLVKAVCSLKEFSKQIISQVNKIESRDLNILPKLKQIATKLNNQNIDGNEKINKLYETILKAKEESHLLPHIIQRMTILDNFHHQVSTFAVTIENQRVQYAESSKTLKNNELLINDIDSHIDKNTSIVVFSLQSLLAQIEVLDNQLKNKKV</sequence>
<dbReference type="Pfam" id="PF04912">
    <property type="entry name" value="Dynamitin"/>
    <property type="match status" value="1"/>
</dbReference>
<dbReference type="GO" id="GO:0007017">
    <property type="term" value="P:microtubule-based process"/>
    <property type="evidence" value="ECO:0007669"/>
    <property type="project" value="InterPro"/>
</dbReference>
<protein>
    <submittedName>
        <fullName evidence="6">Dynactin subunit 2-like</fullName>
    </submittedName>
</protein>
<evidence type="ECO:0000256" key="2">
    <source>
        <dbReference type="ARBA" id="ARBA00006176"/>
    </source>
</evidence>
<dbReference type="GO" id="GO:0005869">
    <property type="term" value="C:dynactin complex"/>
    <property type="evidence" value="ECO:0007669"/>
    <property type="project" value="InterPro"/>
</dbReference>
<evidence type="ECO:0000313" key="6">
    <source>
        <dbReference type="RefSeq" id="XP_025417891.1"/>
    </source>
</evidence>
<reference evidence="6" key="1">
    <citation type="submission" date="2025-08" db="UniProtKB">
        <authorList>
            <consortium name="RefSeq"/>
        </authorList>
    </citation>
    <scope>IDENTIFICATION</scope>
    <source>
        <tissue evidence="6">Whole body</tissue>
    </source>
</reference>